<evidence type="ECO:0000313" key="2">
    <source>
        <dbReference type="EMBL" id="SDY72596.1"/>
    </source>
</evidence>
<evidence type="ECO:0000259" key="1">
    <source>
        <dbReference type="Pfam" id="PF07728"/>
    </source>
</evidence>
<proteinExistence type="predicted"/>
<evidence type="ECO:0000313" key="3">
    <source>
        <dbReference type="Proteomes" id="UP000199035"/>
    </source>
</evidence>
<feature type="domain" description="ATPase dynein-related AAA" evidence="1">
    <location>
        <begin position="498"/>
        <end position="588"/>
    </location>
</feature>
<dbReference type="InterPro" id="IPR052934">
    <property type="entry name" value="Methyl-DNA_Rec/Restrict_Enz"/>
</dbReference>
<dbReference type="SUPFAM" id="SSF52540">
    <property type="entry name" value="P-loop containing nucleoside triphosphate hydrolases"/>
    <property type="match status" value="1"/>
</dbReference>
<dbReference type="Proteomes" id="UP000199035">
    <property type="component" value="Unassembled WGS sequence"/>
</dbReference>
<gene>
    <name evidence="2" type="ORF">SAMN05421643_12413</name>
</gene>
<dbReference type="EMBL" id="FNPK01000024">
    <property type="protein sequence ID" value="SDY72596.1"/>
    <property type="molecule type" value="Genomic_DNA"/>
</dbReference>
<dbReference type="GO" id="GO:0005524">
    <property type="term" value="F:ATP binding"/>
    <property type="evidence" value="ECO:0007669"/>
    <property type="project" value="InterPro"/>
</dbReference>
<organism evidence="2 3">
    <name type="scientific">Acinetobacter kyonggiensis</name>
    <dbReference type="NCBI Taxonomy" id="595670"/>
    <lineage>
        <taxon>Bacteria</taxon>
        <taxon>Pseudomonadati</taxon>
        <taxon>Pseudomonadota</taxon>
        <taxon>Gammaproteobacteria</taxon>
        <taxon>Moraxellales</taxon>
        <taxon>Moraxellaceae</taxon>
        <taxon>Acinetobacter</taxon>
    </lineage>
</organism>
<sequence>MMNFWVAGADWDGEDKTPEFIEKGIWQNGYTDKYLDRVNAIQAGDRIAIKAIYGQKYNMPFNNYGCLVSCMKVKAIGTVKKNLNDGRTLEVEWEQQFEPEKIIYFYTYRQTITRIKRKDVQDCIFSGHTQDLTELENLYKKRSESRKEKLTDEFILKQFKNVPNFNHIKQNTEHRKLFLELARYIHETPMDWWVAPSERPPVRFGTNNKFNGRNSTVSYVAAVGFDQDGTFYIPNENESEFSIDELGTIRLTASKLEELKSMSLNKMETDRDPFVGYWPENYNNIDIIETNMNPSEQIKQPLNRILFGAAGTGKTYHTINHALSIIENKPLEILEQEDRTALKLRFDQYKEQGQIKFVTFHQSFSYEDFVEGIRAETDDNGQLSYDVKAGVFKEICEDAQIEIDAKQNNVSAPIEASINSAIDQLITQAKTEEMIFHTKRGAEIKVSSNSAGTLFALTSTGSNITLSIRHIRNYLKTQSDIIVDQKSYEWAIANSLRSEVEYTKSIEKVKPYVLIIDEINRGNISRIFGELITLIEDSKRQGADDALSVTLPYSKDDFSVPDNVYIIGTMNSSDRSLTGLDIALRRRFTFIEMPPKPEFLTGVEVMGLDIRKLLEVINQRIEVLLDRDHCIGHANFMTLQKDPSLTNLAQIFKQKIIPQLQEYFFDDWSKINMVLNANGMLRSNGIDKSVLFPNVAHESESYFEEQKTWEVVDDVFNSIESFTKIIKH</sequence>
<protein>
    <submittedName>
        <fullName evidence="2">AAA domain (Dynein-related subfamily)</fullName>
    </submittedName>
</protein>
<reference evidence="3" key="1">
    <citation type="submission" date="2016-10" db="EMBL/GenBank/DDBJ databases">
        <authorList>
            <person name="Varghese N."/>
            <person name="Submissions S."/>
        </authorList>
    </citation>
    <scope>NUCLEOTIDE SEQUENCE [LARGE SCALE GENOMIC DNA]</scope>
    <source>
        <strain evidence="3">ANC 5109</strain>
    </source>
</reference>
<name>A0A1H3M7Q1_9GAMM</name>
<keyword evidence="3" id="KW-1185">Reference proteome</keyword>
<dbReference type="PANTHER" id="PTHR37291">
    <property type="entry name" value="5-METHYLCYTOSINE-SPECIFIC RESTRICTION ENZYME B"/>
    <property type="match status" value="1"/>
</dbReference>
<dbReference type="Pfam" id="PF07728">
    <property type="entry name" value="AAA_5"/>
    <property type="match status" value="1"/>
</dbReference>
<dbReference type="InterPro" id="IPR011704">
    <property type="entry name" value="ATPase_dyneun-rel_AAA"/>
</dbReference>
<dbReference type="PANTHER" id="PTHR37291:SF1">
    <property type="entry name" value="TYPE IV METHYL-DIRECTED RESTRICTION ENZYME ECOKMCRB SUBUNIT"/>
    <property type="match status" value="1"/>
</dbReference>
<dbReference type="AlphaFoldDB" id="A0A1H3M7Q1"/>
<dbReference type="Gene3D" id="3.40.50.300">
    <property type="entry name" value="P-loop containing nucleotide triphosphate hydrolases"/>
    <property type="match status" value="1"/>
</dbReference>
<accession>A0A1H3M7Q1</accession>
<dbReference type="InterPro" id="IPR027417">
    <property type="entry name" value="P-loop_NTPase"/>
</dbReference>
<dbReference type="GO" id="GO:0016887">
    <property type="term" value="F:ATP hydrolysis activity"/>
    <property type="evidence" value="ECO:0007669"/>
    <property type="project" value="InterPro"/>
</dbReference>